<gene>
    <name evidence="1" type="ORF">CC1G_01417</name>
</gene>
<proteinExistence type="predicted"/>
<keyword evidence="2" id="KW-1185">Reference proteome</keyword>
<dbReference type="Proteomes" id="UP000001861">
    <property type="component" value="Unassembled WGS sequence"/>
</dbReference>
<dbReference type="VEuPathDB" id="FungiDB:CC1G_01417"/>
<evidence type="ECO:0000313" key="1">
    <source>
        <dbReference type="EMBL" id="EAU84421.1"/>
    </source>
</evidence>
<dbReference type="EMBL" id="AACS02000005">
    <property type="protein sequence ID" value="EAU84421.1"/>
    <property type="molecule type" value="Genomic_DNA"/>
</dbReference>
<dbReference type="RefSeq" id="XP_001837505.1">
    <property type="nucleotide sequence ID" value="XM_001837453.1"/>
</dbReference>
<evidence type="ECO:0000313" key="2">
    <source>
        <dbReference type="Proteomes" id="UP000001861"/>
    </source>
</evidence>
<comment type="caution">
    <text evidence="1">The sequence shown here is derived from an EMBL/GenBank/DDBJ whole genome shotgun (WGS) entry which is preliminary data.</text>
</comment>
<dbReference type="GeneID" id="6014061"/>
<dbReference type="AlphaFoldDB" id="A8NYS0"/>
<dbReference type="InParanoid" id="A8NYS0"/>
<accession>A8NYS0</accession>
<reference evidence="1 2" key="1">
    <citation type="journal article" date="2010" name="Proc. Natl. Acad. Sci. U.S.A.">
        <title>Insights into evolution of multicellular fungi from the assembled chromosomes of the mushroom Coprinopsis cinerea (Coprinus cinereus).</title>
        <authorList>
            <person name="Stajich J.E."/>
            <person name="Wilke S.K."/>
            <person name="Ahren D."/>
            <person name="Au C.H."/>
            <person name="Birren B.W."/>
            <person name="Borodovsky M."/>
            <person name="Burns C."/>
            <person name="Canback B."/>
            <person name="Casselton L.A."/>
            <person name="Cheng C.K."/>
            <person name="Deng J."/>
            <person name="Dietrich F.S."/>
            <person name="Fargo D.C."/>
            <person name="Farman M.L."/>
            <person name="Gathman A.C."/>
            <person name="Goldberg J."/>
            <person name="Guigo R."/>
            <person name="Hoegger P.J."/>
            <person name="Hooker J.B."/>
            <person name="Huggins A."/>
            <person name="James T.Y."/>
            <person name="Kamada T."/>
            <person name="Kilaru S."/>
            <person name="Kodira C."/>
            <person name="Kues U."/>
            <person name="Kupfer D."/>
            <person name="Kwan H.S."/>
            <person name="Lomsadze A."/>
            <person name="Li W."/>
            <person name="Lilly W.W."/>
            <person name="Ma L.J."/>
            <person name="Mackey A.J."/>
            <person name="Manning G."/>
            <person name="Martin F."/>
            <person name="Muraguchi H."/>
            <person name="Natvig D.O."/>
            <person name="Palmerini H."/>
            <person name="Ramesh M.A."/>
            <person name="Rehmeyer C.J."/>
            <person name="Roe B.A."/>
            <person name="Shenoy N."/>
            <person name="Stanke M."/>
            <person name="Ter-Hovhannisyan V."/>
            <person name="Tunlid A."/>
            <person name="Velagapudi R."/>
            <person name="Vision T.J."/>
            <person name="Zeng Q."/>
            <person name="Zolan M.E."/>
            <person name="Pukkila P.J."/>
        </authorList>
    </citation>
    <scope>NUCLEOTIDE SEQUENCE [LARGE SCALE GENOMIC DNA]</scope>
    <source>
        <strain evidence="2">Okayama-7 / 130 / ATCC MYA-4618 / FGSC 9003</strain>
    </source>
</reference>
<dbReference type="OrthoDB" id="5370359at2759"/>
<organism evidence="1 2">
    <name type="scientific">Coprinopsis cinerea (strain Okayama-7 / 130 / ATCC MYA-4618 / FGSC 9003)</name>
    <name type="common">Inky cap fungus</name>
    <name type="synonym">Hormographiella aspergillata</name>
    <dbReference type="NCBI Taxonomy" id="240176"/>
    <lineage>
        <taxon>Eukaryota</taxon>
        <taxon>Fungi</taxon>
        <taxon>Dikarya</taxon>
        <taxon>Basidiomycota</taxon>
        <taxon>Agaricomycotina</taxon>
        <taxon>Agaricomycetes</taxon>
        <taxon>Agaricomycetidae</taxon>
        <taxon>Agaricales</taxon>
        <taxon>Agaricineae</taxon>
        <taxon>Psathyrellaceae</taxon>
        <taxon>Coprinopsis</taxon>
    </lineage>
</organism>
<sequence>MAKRKATDSASDPVAIKKLRMEEGAATVKAILDNAANSSLPEGSKAMHDRIVELAQYARLLEEENASLKPKTADIEAQVVKLAGVLKKGIPAVMKWKPTCSENRAKWEYEGICPDVEVWKAMFNIEGVPPSKQSLTKAEFFATTRGEIWASIRQALFLFQLSLFS</sequence>
<name>A8NYS0_COPC7</name>
<protein>
    <submittedName>
        <fullName evidence="1">Uncharacterized protein</fullName>
    </submittedName>
</protein>
<dbReference type="KEGG" id="cci:CC1G_01417"/>